<evidence type="ECO:0000313" key="2">
    <source>
        <dbReference type="EMBL" id="PSB28329.1"/>
    </source>
</evidence>
<dbReference type="Proteomes" id="UP000239576">
    <property type="component" value="Unassembled WGS sequence"/>
</dbReference>
<reference evidence="3" key="1">
    <citation type="submission" date="2018-02" db="EMBL/GenBank/DDBJ databases">
        <authorList>
            <person name="Moore K."/>
            <person name="Momper L."/>
        </authorList>
    </citation>
    <scope>NUCLEOTIDE SEQUENCE [LARGE SCALE GENOMIC DNA]</scope>
    <source>
        <strain evidence="3">ULC18</strain>
    </source>
</reference>
<evidence type="ECO:0000313" key="3">
    <source>
        <dbReference type="Proteomes" id="UP000239576"/>
    </source>
</evidence>
<feature type="compositionally biased region" description="Polar residues" evidence="1">
    <location>
        <begin position="9"/>
        <end position="27"/>
    </location>
</feature>
<comment type="caution">
    <text evidence="2">The sequence shown here is derived from an EMBL/GenBank/DDBJ whole genome shotgun (WGS) entry which is preliminary data.</text>
</comment>
<reference evidence="2 3" key="2">
    <citation type="submission" date="2018-03" db="EMBL/GenBank/DDBJ databases">
        <title>The ancient ancestry and fast evolution of plastids.</title>
        <authorList>
            <person name="Moore K.R."/>
            <person name="Magnabosco C."/>
            <person name="Momper L."/>
            <person name="Gold D.A."/>
            <person name="Bosak T."/>
            <person name="Fournier G.P."/>
        </authorList>
    </citation>
    <scope>NUCLEOTIDE SEQUENCE [LARGE SCALE GENOMIC DNA]</scope>
    <source>
        <strain evidence="2 3">ULC18</strain>
    </source>
</reference>
<evidence type="ECO:0000256" key="1">
    <source>
        <dbReference type="SAM" id="MobiDB-lite"/>
    </source>
</evidence>
<gene>
    <name evidence="2" type="ORF">C7B82_14115</name>
</gene>
<proteinExistence type="predicted"/>
<dbReference type="EMBL" id="PVWK01000081">
    <property type="protein sequence ID" value="PSB28329.1"/>
    <property type="molecule type" value="Genomic_DNA"/>
</dbReference>
<organism evidence="2 3">
    <name type="scientific">Stenomitos frigidus ULC18</name>
    <dbReference type="NCBI Taxonomy" id="2107698"/>
    <lineage>
        <taxon>Bacteria</taxon>
        <taxon>Bacillati</taxon>
        <taxon>Cyanobacteriota</taxon>
        <taxon>Cyanophyceae</taxon>
        <taxon>Leptolyngbyales</taxon>
        <taxon>Leptolyngbyaceae</taxon>
        <taxon>Stenomitos</taxon>
    </lineage>
</organism>
<keyword evidence="3" id="KW-1185">Reference proteome</keyword>
<name>A0A2T1E6F6_9CYAN</name>
<dbReference type="AlphaFoldDB" id="A0A2T1E6F6"/>
<feature type="region of interest" description="Disordered" evidence="1">
    <location>
        <begin position="92"/>
        <end position="123"/>
    </location>
</feature>
<accession>A0A2T1E6F6</accession>
<protein>
    <submittedName>
        <fullName evidence="2">Uncharacterized protein</fullName>
    </submittedName>
</protein>
<sequence>MQALAHQQADWQRQDQLLPSGQWSAQGQAPAFGRAHARAVWLVYGNPRGDAPQPREARLGATLAGKAASATQWLWLPVGANAWSGSMPYPRSHALANARCGQPPHKTRSDSTAPPPVSLGHAC</sequence>
<feature type="region of interest" description="Disordered" evidence="1">
    <location>
        <begin position="1"/>
        <end position="30"/>
    </location>
</feature>